<reference evidence="1 2" key="1">
    <citation type="submission" date="2020-08" db="EMBL/GenBank/DDBJ databases">
        <title>Genomic Encyclopedia of Type Strains, Phase IV (KMG-IV): sequencing the most valuable type-strain genomes for metagenomic binning, comparative biology and taxonomic classification.</title>
        <authorList>
            <person name="Goeker M."/>
        </authorList>
    </citation>
    <scope>NUCLEOTIDE SEQUENCE [LARGE SCALE GENOMIC DNA]</scope>
    <source>
        <strain evidence="1 2">DSM 26287</strain>
    </source>
</reference>
<name>A0A7X0TTC0_9GAMM</name>
<evidence type="ECO:0000313" key="1">
    <source>
        <dbReference type="EMBL" id="MBB6543092.1"/>
    </source>
</evidence>
<protein>
    <submittedName>
        <fullName evidence="1">Uncharacterized protein</fullName>
    </submittedName>
</protein>
<sequence length="127" mass="14642">MKWLNIAIAGHELNSQIIEKTAINRKAFDCDSNPLNNIALSRYVDFLLKADLISLPESFKVSDTDEVFQILKDSFRVVHVLKRGCVFTLGRLTLFANKYGVYQYYLNKDYPIKGFMNRPVFARDSIT</sequence>
<proteinExistence type="predicted"/>
<dbReference type="EMBL" id="JACHHU010000010">
    <property type="protein sequence ID" value="MBB6543092.1"/>
    <property type="molecule type" value="Genomic_DNA"/>
</dbReference>
<dbReference type="AlphaFoldDB" id="A0A7X0TTC0"/>
<gene>
    <name evidence="1" type="ORF">HNQ55_001599</name>
</gene>
<organism evidence="1 2">
    <name type="scientific">Thalassotalea piscium</name>
    <dbReference type="NCBI Taxonomy" id="1230533"/>
    <lineage>
        <taxon>Bacteria</taxon>
        <taxon>Pseudomonadati</taxon>
        <taxon>Pseudomonadota</taxon>
        <taxon>Gammaproteobacteria</taxon>
        <taxon>Alteromonadales</taxon>
        <taxon>Colwelliaceae</taxon>
        <taxon>Thalassotalea</taxon>
    </lineage>
</organism>
<comment type="caution">
    <text evidence="1">The sequence shown here is derived from an EMBL/GenBank/DDBJ whole genome shotgun (WGS) entry which is preliminary data.</text>
</comment>
<evidence type="ECO:0000313" key="2">
    <source>
        <dbReference type="Proteomes" id="UP000537141"/>
    </source>
</evidence>
<keyword evidence="2" id="KW-1185">Reference proteome</keyword>
<dbReference type="RefSeq" id="WP_184423896.1">
    <property type="nucleotide sequence ID" value="NZ_BAABLB010000028.1"/>
</dbReference>
<accession>A0A7X0TTC0</accession>
<dbReference type="Proteomes" id="UP000537141">
    <property type="component" value="Unassembled WGS sequence"/>
</dbReference>